<dbReference type="EMBL" id="GBRH01270646">
    <property type="protein sequence ID" value="JAD27249.1"/>
    <property type="molecule type" value="Transcribed_RNA"/>
</dbReference>
<dbReference type="AlphaFoldDB" id="A0A0A8YLU9"/>
<reference evidence="1" key="2">
    <citation type="journal article" date="2015" name="Data Brief">
        <title>Shoot transcriptome of the giant reed, Arundo donax.</title>
        <authorList>
            <person name="Barrero R.A."/>
            <person name="Guerrero F.D."/>
            <person name="Moolhuijzen P."/>
            <person name="Goolsby J.A."/>
            <person name="Tidwell J."/>
            <person name="Bellgard S.E."/>
            <person name="Bellgard M.I."/>
        </authorList>
    </citation>
    <scope>NUCLEOTIDE SEQUENCE</scope>
    <source>
        <tissue evidence="1">Shoot tissue taken approximately 20 cm above the soil surface</tissue>
    </source>
</reference>
<reference evidence="1" key="1">
    <citation type="submission" date="2014-09" db="EMBL/GenBank/DDBJ databases">
        <authorList>
            <person name="Magalhaes I.L.F."/>
            <person name="Oliveira U."/>
            <person name="Santos F.R."/>
            <person name="Vidigal T.H.D.A."/>
            <person name="Brescovit A.D."/>
            <person name="Santos A.J."/>
        </authorList>
    </citation>
    <scope>NUCLEOTIDE SEQUENCE</scope>
    <source>
        <tissue evidence="1">Shoot tissue taken approximately 20 cm above the soil surface</tissue>
    </source>
</reference>
<accession>A0A0A8YLU9</accession>
<organism evidence="1">
    <name type="scientific">Arundo donax</name>
    <name type="common">Giant reed</name>
    <name type="synonym">Donax arundinaceus</name>
    <dbReference type="NCBI Taxonomy" id="35708"/>
    <lineage>
        <taxon>Eukaryota</taxon>
        <taxon>Viridiplantae</taxon>
        <taxon>Streptophyta</taxon>
        <taxon>Embryophyta</taxon>
        <taxon>Tracheophyta</taxon>
        <taxon>Spermatophyta</taxon>
        <taxon>Magnoliopsida</taxon>
        <taxon>Liliopsida</taxon>
        <taxon>Poales</taxon>
        <taxon>Poaceae</taxon>
        <taxon>PACMAD clade</taxon>
        <taxon>Arundinoideae</taxon>
        <taxon>Arundineae</taxon>
        <taxon>Arundo</taxon>
    </lineage>
</organism>
<protein>
    <submittedName>
        <fullName evidence="1">Uncharacterized protein</fullName>
    </submittedName>
</protein>
<evidence type="ECO:0000313" key="1">
    <source>
        <dbReference type="EMBL" id="JAD27249.1"/>
    </source>
</evidence>
<proteinExistence type="predicted"/>
<name>A0A0A8YLU9_ARUDO</name>
<sequence>MLSCNKRIIVIPVSNLKSH</sequence>